<comment type="caution">
    <text evidence="2">The sequence shown here is derived from an EMBL/GenBank/DDBJ whole genome shotgun (WGS) entry which is preliminary data.</text>
</comment>
<sequence length="107" mass="12089">MIANSILLGDALQQMEEATEGFTLRFVKASRTRKTGGKIEEWHNCRLSRPRHVKGKAKPEKRVPVPATSRQPSHYTNATRNITVGNSGQRRKVQIWLILSLNGQKVL</sequence>
<feature type="region of interest" description="Disordered" evidence="1">
    <location>
        <begin position="51"/>
        <end position="73"/>
    </location>
</feature>
<reference evidence="2 3" key="1">
    <citation type="submission" date="2017-01" db="EMBL/GenBank/DDBJ databases">
        <title>A new Hymenobacter.</title>
        <authorList>
            <person name="Liang Y."/>
            <person name="Feng F."/>
        </authorList>
    </citation>
    <scope>NUCLEOTIDE SEQUENCE [LARGE SCALE GENOMIC DNA]</scope>
    <source>
        <strain evidence="2">MIMBbqt21</strain>
    </source>
</reference>
<keyword evidence="3" id="KW-1185">Reference proteome</keyword>
<name>A0A243W606_9BACT</name>
<dbReference type="AlphaFoldDB" id="A0A243W606"/>
<dbReference type="OrthoDB" id="884670at2"/>
<gene>
    <name evidence="2" type="ORF">BXP70_27375</name>
</gene>
<evidence type="ECO:0000313" key="2">
    <source>
        <dbReference type="EMBL" id="OUJ68821.1"/>
    </source>
</evidence>
<evidence type="ECO:0000313" key="3">
    <source>
        <dbReference type="Proteomes" id="UP000194873"/>
    </source>
</evidence>
<evidence type="ECO:0000256" key="1">
    <source>
        <dbReference type="SAM" id="MobiDB-lite"/>
    </source>
</evidence>
<organism evidence="2 3">
    <name type="scientific">Hymenobacter crusticola</name>
    <dbReference type="NCBI Taxonomy" id="1770526"/>
    <lineage>
        <taxon>Bacteria</taxon>
        <taxon>Pseudomonadati</taxon>
        <taxon>Bacteroidota</taxon>
        <taxon>Cytophagia</taxon>
        <taxon>Cytophagales</taxon>
        <taxon>Hymenobacteraceae</taxon>
        <taxon>Hymenobacter</taxon>
    </lineage>
</organism>
<dbReference type="Proteomes" id="UP000194873">
    <property type="component" value="Unassembled WGS sequence"/>
</dbReference>
<dbReference type="EMBL" id="MTSE01000042">
    <property type="protein sequence ID" value="OUJ68821.1"/>
    <property type="molecule type" value="Genomic_DNA"/>
</dbReference>
<accession>A0A243W606</accession>
<protein>
    <submittedName>
        <fullName evidence="2">Uncharacterized protein</fullName>
    </submittedName>
</protein>
<dbReference type="RefSeq" id="WP_086597296.1">
    <property type="nucleotide sequence ID" value="NZ_MTSE01000042.1"/>
</dbReference>
<proteinExistence type="predicted"/>